<dbReference type="Proteomes" id="UP000324222">
    <property type="component" value="Unassembled WGS sequence"/>
</dbReference>
<dbReference type="GO" id="GO:0009298">
    <property type="term" value="P:GDP-mannose biosynthetic process"/>
    <property type="evidence" value="ECO:0007669"/>
    <property type="project" value="UniProtKB-UniPathway"/>
</dbReference>
<evidence type="ECO:0000256" key="1">
    <source>
        <dbReference type="ARBA" id="ARBA00000757"/>
    </source>
</evidence>
<evidence type="ECO:0000256" key="7">
    <source>
        <dbReference type="ARBA" id="ARBA00022833"/>
    </source>
</evidence>
<keyword evidence="6" id="KW-0479">Metal-binding</keyword>
<comment type="caution">
    <text evidence="14">The sequence shown here is derived from an EMBL/GenBank/DDBJ whole genome shotgun (WGS) entry which is preliminary data.</text>
</comment>
<dbReference type="InterPro" id="IPR046458">
    <property type="entry name" value="PMI_typeI_hel"/>
</dbReference>
<gene>
    <name evidence="14" type="primary">Mpi</name>
    <name evidence="14" type="ORF">E2C01_028809</name>
</gene>
<dbReference type="PRINTS" id="PR00714">
    <property type="entry name" value="MAN6PISMRASE"/>
</dbReference>
<dbReference type="InterPro" id="IPR046457">
    <property type="entry name" value="PMI_typeI_cat"/>
</dbReference>
<comment type="pathway">
    <text evidence="3">Nucleotide-sugar biosynthesis; GDP-alpha-D-mannose biosynthesis; alpha-D-mannose 1-phosphate from D-fructose 6-phosphate: step 1/2.</text>
</comment>
<evidence type="ECO:0000313" key="14">
    <source>
        <dbReference type="EMBL" id="MPC35388.1"/>
    </source>
</evidence>
<feature type="compositionally biased region" description="Basic and acidic residues" evidence="11">
    <location>
        <begin position="525"/>
        <end position="541"/>
    </location>
</feature>
<dbReference type="PANTHER" id="PTHR10309:SF0">
    <property type="entry name" value="MANNOSE-6-PHOSPHATE ISOMERASE"/>
    <property type="match status" value="1"/>
</dbReference>
<dbReference type="InterPro" id="IPR018050">
    <property type="entry name" value="Pmannose_isomerase-type1_CS"/>
</dbReference>
<dbReference type="PANTHER" id="PTHR10309">
    <property type="entry name" value="MANNOSE-6-PHOSPHATE ISOMERASE"/>
    <property type="match status" value="1"/>
</dbReference>
<dbReference type="GO" id="GO:0005975">
    <property type="term" value="P:carbohydrate metabolic process"/>
    <property type="evidence" value="ECO:0007669"/>
    <property type="project" value="InterPro"/>
</dbReference>
<evidence type="ECO:0000256" key="11">
    <source>
        <dbReference type="SAM" id="MobiDB-lite"/>
    </source>
</evidence>
<dbReference type="Gene3D" id="2.60.120.10">
    <property type="entry name" value="Jelly Rolls"/>
    <property type="match status" value="2"/>
</dbReference>
<keyword evidence="8 14" id="KW-0413">Isomerase</keyword>
<dbReference type="UniPathway" id="UPA00126">
    <property type="reaction ID" value="UER00423"/>
</dbReference>
<dbReference type="PROSITE" id="PS00965">
    <property type="entry name" value="PMI_I_1"/>
    <property type="match status" value="1"/>
</dbReference>
<keyword evidence="7" id="KW-0862">Zinc</keyword>
<evidence type="ECO:0000256" key="10">
    <source>
        <dbReference type="ARBA" id="ARBA00030762"/>
    </source>
</evidence>
<dbReference type="GO" id="GO:0008270">
    <property type="term" value="F:zinc ion binding"/>
    <property type="evidence" value="ECO:0007669"/>
    <property type="project" value="InterPro"/>
</dbReference>
<evidence type="ECO:0000256" key="2">
    <source>
        <dbReference type="ARBA" id="ARBA00001947"/>
    </source>
</evidence>
<reference evidence="14 15" key="1">
    <citation type="submission" date="2019-05" db="EMBL/GenBank/DDBJ databases">
        <title>Another draft genome of Portunus trituberculatus and its Hox gene families provides insights of decapod evolution.</title>
        <authorList>
            <person name="Jeong J.-H."/>
            <person name="Song I."/>
            <person name="Kim S."/>
            <person name="Choi T."/>
            <person name="Kim D."/>
            <person name="Ryu S."/>
            <person name="Kim W."/>
        </authorList>
    </citation>
    <scope>NUCLEOTIDE SEQUENCE [LARGE SCALE GENOMIC DNA]</scope>
    <source>
        <tissue evidence="14">Muscle</tissue>
    </source>
</reference>
<sequence>MQSHGPVVVTFAAQLRQPRESGFGSRRPVNVNKPAEDSQTVQPTAYSRPRMELECAVQKYAWGVYGLKSFVAQLAKAVSPDLEVSEEEPFAELWMGTHPNGPSVIKGSGETLGHYIRRHPGVLGTPVIQTFGEQLPFLFKVLSVNQALSIQAHPNKSHAEELHQERPDVYKDPNHKPEMTIALTPFQALCGFRPSQEITKHLTELPELQQVVGEENAKTFIEEPTEANLKSCFSTMMNAPKENIESALSDLLTRLAEMDSAKGDELLRDLFTTLHEKYPGDVGCFSIYLLNYLTLQPGQAMFLGPNIIHAYLFGGNCSANMYDPPPQVPSGVGQYTLRPVESASIVLVVEGKARKVEANPSAPGELPQVTSLQRGSVIFLAADQSLTVRPTSGSRLLAFRALIVEACTVYLSGSTAPVVVHRHRDPEELSLRQTHTQLILPTVLARVWRASQGKGIDIHHDALPSVQQDRAIEAFHPRRSTPMAKKVRRRFPEARSSSTTTRPQKKVLSPRWASVLLGGLSRSQLEKGHVKERKKASDNHPYKRKKGKILFQDRQVRDKQPERVRKPLSCSGTLEAEDSGDEEAGVECYLVVLVVWAVERPVRVARSRVLGARELLSARREAAAESPILPPGMHSYQLPRHHVNYYTY</sequence>
<dbReference type="InterPro" id="IPR016305">
    <property type="entry name" value="Mannose-6-P_Isomerase"/>
</dbReference>
<evidence type="ECO:0000256" key="8">
    <source>
        <dbReference type="ARBA" id="ARBA00023235"/>
    </source>
</evidence>
<feature type="compositionally biased region" description="Basic and acidic residues" evidence="11">
    <location>
        <begin position="554"/>
        <end position="565"/>
    </location>
</feature>
<dbReference type="OrthoDB" id="6605218at2759"/>
<dbReference type="GO" id="GO:0004476">
    <property type="term" value="F:mannose-6-phosphate isomerase activity"/>
    <property type="evidence" value="ECO:0007669"/>
    <property type="project" value="UniProtKB-EC"/>
</dbReference>
<dbReference type="SUPFAM" id="SSF51182">
    <property type="entry name" value="RmlC-like cupins"/>
    <property type="match status" value="1"/>
</dbReference>
<dbReference type="AlphaFoldDB" id="A0A5B7EQ19"/>
<keyword evidence="15" id="KW-1185">Reference proteome</keyword>
<accession>A0A5B7EQ19</accession>
<proteinExistence type="inferred from homology"/>
<evidence type="ECO:0000259" key="13">
    <source>
        <dbReference type="Pfam" id="PF20512"/>
    </source>
</evidence>
<evidence type="ECO:0000259" key="12">
    <source>
        <dbReference type="Pfam" id="PF20511"/>
    </source>
</evidence>
<dbReference type="Pfam" id="PF20512">
    <property type="entry name" value="PMI_typeI_hel"/>
    <property type="match status" value="1"/>
</dbReference>
<comment type="similarity">
    <text evidence="4">Belongs to the mannose-6-phosphate isomerase type 1 family.</text>
</comment>
<dbReference type="GO" id="GO:0005829">
    <property type="term" value="C:cytosol"/>
    <property type="evidence" value="ECO:0007669"/>
    <property type="project" value="TreeGrafter"/>
</dbReference>
<feature type="region of interest" description="Disordered" evidence="11">
    <location>
        <begin position="525"/>
        <end position="567"/>
    </location>
</feature>
<organism evidence="14 15">
    <name type="scientific">Portunus trituberculatus</name>
    <name type="common">Swimming crab</name>
    <name type="synonym">Neptunus trituberculatus</name>
    <dbReference type="NCBI Taxonomy" id="210409"/>
    <lineage>
        <taxon>Eukaryota</taxon>
        <taxon>Metazoa</taxon>
        <taxon>Ecdysozoa</taxon>
        <taxon>Arthropoda</taxon>
        <taxon>Crustacea</taxon>
        <taxon>Multicrustacea</taxon>
        <taxon>Malacostraca</taxon>
        <taxon>Eumalacostraca</taxon>
        <taxon>Eucarida</taxon>
        <taxon>Decapoda</taxon>
        <taxon>Pleocyemata</taxon>
        <taxon>Brachyura</taxon>
        <taxon>Eubrachyura</taxon>
        <taxon>Portunoidea</taxon>
        <taxon>Portunidae</taxon>
        <taxon>Portuninae</taxon>
        <taxon>Portunus</taxon>
    </lineage>
</organism>
<feature type="domain" description="Phosphomannose isomerase type I helical insertion" evidence="13">
    <location>
        <begin position="219"/>
        <end position="290"/>
    </location>
</feature>
<dbReference type="Pfam" id="PF20511">
    <property type="entry name" value="PMI_typeI_cat"/>
    <property type="match status" value="1"/>
</dbReference>
<comment type="cofactor">
    <cofactor evidence="2">
        <name>Zn(2+)</name>
        <dbReference type="ChEBI" id="CHEBI:29105"/>
    </cofactor>
</comment>
<dbReference type="InterPro" id="IPR001250">
    <property type="entry name" value="Man6P_Isoase-1"/>
</dbReference>
<evidence type="ECO:0000256" key="9">
    <source>
        <dbReference type="ARBA" id="ARBA00029741"/>
    </source>
</evidence>
<feature type="region of interest" description="Disordered" evidence="11">
    <location>
        <begin position="482"/>
        <end position="506"/>
    </location>
</feature>
<dbReference type="InterPro" id="IPR011051">
    <property type="entry name" value="RmlC_Cupin_sf"/>
</dbReference>
<evidence type="ECO:0000256" key="4">
    <source>
        <dbReference type="ARBA" id="ARBA00010772"/>
    </source>
</evidence>
<comment type="catalytic activity">
    <reaction evidence="1">
        <text>D-mannose 6-phosphate = D-fructose 6-phosphate</text>
        <dbReference type="Rhea" id="RHEA:12356"/>
        <dbReference type="ChEBI" id="CHEBI:58735"/>
        <dbReference type="ChEBI" id="CHEBI:61527"/>
        <dbReference type="EC" id="5.3.1.8"/>
    </reaction>
</comment>
<dbReference type="EMBL" id="VSRR010003263">
    <property type="protein sequence ID" value="MPC35388.1"/>
    <property type="molecule type" value="Genomic_DNA"/>
</dbReference>
<dbReference type="InterPro" id="IPR014710">
    <property type="entry name" value="RmlC-like_jellyroll"/>
</dbReference>
<feature type="domain" description="Phosphomannose isomerase type I catalytic" evidence="12">
    <location>
        <begin position="52"/>
        <end position="194"/>
    </location>
</feature>
<dbReference type="CDD" id="cd07011">
    <property type="entry name" value="cupin_PMI_type_I_N"/>
    <property type="match status" value="1"/>
</dbReference>
<evidence type="ECO:0000313" key="15">
    <source>
        <dbReference type="Proteomes" id="UP000324222"/>
    </source>
</evidence>
<evidence type="ECO:0000256" key="5">
    <source>
        <dbReference type="ARBA" id="ARBA00011956"/>
    </source>
</evidence>
<name>A0A5B7EQ19_PORTR</name>
<feature type="region of interest" description="Disordered" evidence="11">
    <location>
        <begin position="19"/>
        <end position="45"/>
    </location>
</feature>
<protein>
    <recommendedName>
        <fullName evidence="5">mannose-6-phosphate isomerase</fullName>
        <ecNumber evidence="5">5.3.1.8</ecNumber>
    </recommendedName>
    <alternativeName>
        <fullName evidence="9">Phosphohexomutase</fullName>
    </alternativeName>
    <alternativeName>
        <fullName evidence="10">Phosphomannose isomerase</fullName>
    </alternativeName>
</protein>
<evidence type="ECO:0000256" key="6">
    <source>
        <dbReference type="ARBA" id="ARBA00022723"/>
    </source>
</evidence>
<dbReference type="EC" id="5.3.1.8" evidence="5"/>
<dbReference type="NCBIfam" id="TIGR00218">
    <property type="entry name" value="manA"/>
    <property type="match status" value="1"/>
</dbReference>
<evidence type="ECO:0000256" key="3">
    <source>
        <dbReference type="ARBA" id="ARBA00004666"/>
    </source>
</evidence>